<dbReference type="PIRSF" id="PIRSF017082">
    <property type="entry name" value="YflP"/>
    <property type="match status" value="1"/>
</dbReference>
<keyword evidence="4" id="KW-1185">Reference proteome</keyword>
<dbReference type="InterPro" id="IPR005064">
    <property type="entry name" value="BUG"/>
</dbReference>
<reference evidence="3 4" key="1">
    <citation type="journal article" date="2012" name="J. Bacteriol.">
        <title>Complete genome sequence of Pelagibacterium halotolerans B2T.</title>
        <authorList>
            <person name="Huo Y.Y."/>
            <person name="Cheng H."/>
            <person name="Han X.F."/>
            <person name="Jiang X.W."/>
            <person name="Sun C."/>
            <person name="Zhang X.Q."/>
            <person name="Zhu X.F."/>
            <person name="Liu Y.F."/>
            <person name="Li P.F."/>
            <person name="Ni P.X."/>
            <person name="Wu M."/>
        </authorList>
    </citation>
    <scope>NUCLEOTIDE SEQUENCE [LARGE SCALE GENOMIC DNA]</scope>
    <source>
        <strain evidence="4">DSM 22347 / JCM 15775 / CGMCC 1.7692 / B2</strain>
    </source>
</reference>
<dbReference type="CDD" id="cd13578">
    <property type="entry name" value="PBP2_Bug27"/>
    <property type="match status" value="1"/>
</dbReference>
<dbReference type="PANTHER" id="PTHR42928">
    <property type="entry name" value="TRICARBOXYLATE-BINDING PROTEIN"/>
    <property type="match status" value="1"/>
</dbReference>
<dbReference type="HOGENOM" id="CLU_045683_0_0_5"/>
<sequence length="322" mass="32991">MKILAVSALALAMAPIGLGAFAQDYPSQPIRMIVPFAAGGPNDTVARLISPKLSELLGQPVVIENRGGAGGVIGTDLVAKAEPDGYLIGISSAGALAISASVQATMPYDSLTDLTPITLLGSVPELLVANPNVAVESFDELIAYAADNPGIINYASSGPGGMQHLAGELLNFEAEIDTVHVPYSGAAPAVTDLLGGQVQMMFADLPVLLPHVEAGTLRPLAVGSARRAPTLPDVPTTAELGFPEVVAENWYGIIAPAGLPEDVATRLQDAFVETLNDAGVSEALAAQGINVIASTPDAFADYMAAETEKWASVVELSGAVVQ</sequence>
<feature type="signal peptide" evidence="2">
    <location>
        <begin position="1"/>
        <end position="22"/>
    </location>
</feature>
<dbReference type="PANTHER" id="PTHR42928:SF5">
    <property type="entry name" value="BLR1237 PROTEIN"/>
    <property type="match status" value="1"/>
</dbReference>
<dbReference type="PATRIC" id="fig|1082931.4.peg.2339"/>
<feature type="chain" id="PRO_5003467537" evidence="2">
    <location>
        <begin position="23"/>
        <end position="322"/>
    </location>
</feature>
<comment type="similarity">
    <text evidence="1">Belongs to the UPF0065 (bug) family.</text>
</comment>
<dbReference type="STRING" id="1082931.KKY_2371"/>
<proteinExistence type="inferred from homology"/>
<dbReference type="InterPro" id="IPR042100">
    <property type="entry name" value="Bug_dom1"/>
</dbReference>
<dbReference type="Gene3D" id="3.40.190.150">
    <property type="entry name" value="Bordetella uptake gene, domain 1"/>
    <property type="match status" value="1"/>
</dbReference>
<dbReference type="Proteomes" id="UP000008850">
    <property type="component" value="Chromosome"/>
</dbReference>
<dbReference type="Gene3D" id="3.40.190.10">
    <property type="entry name" value="Periplasmic binding protein-like II"/>
    <property type="match status" value="1"/>
</dbReference>
<protein>
    <submittedName>
        <fullName evidence="3">Putative exported protein</fullName>
    </submittedName>
</protein>
<gene>
    <name evidence="3" type="ordered locus">KKY_2371</name>
</gene>
<evidence type="ECO:0000256" key="2">
    <source>
        <dbReference type="SAM" id="SignalP"/>
    </source>
</evidence>
<accession>G4R8D6</accession>
<dbReference type="RefSeq" id="WP_014131529.1">
    <property type="nucleotide sequence ID" value="NC_016078.1"/>
</dbReference>
<evidence type="ECO:0000256" key="1">
    <source>
        <dbReference type="ARBA" id="ARBA00006987"/>
    </source>
</evidence>
<evidence type="ECO:0000313" key="4">
    <source>
        <dbReference type="Proteomes" id="UP000008850"/>
    </source>
</evidence>
<evidence type="ECO:0000313" key="3">
    <source>
        <dbReference type="EMBL" id="AEQ52380.1"/>
    </source>
</evidence>
<dbReference type="KEGG" id="phl:KKY_2371"/>
<organism evidence="3 4">
    <name type="scientific">Pelagibacterium halotolerans (strain DSM 22347 / JCM 15775 / CGMCC 1.7692 / B2)</name>
    <dbReference type="NCBI Taxonomy" id="1082931"/>
    <lineage>
        <taxon>Bacteria</taxon>
        <taxon>Pseudomonadati</taxon>
        <taxon>Pseudomonadota</taxon>
        <taxon>Alphaproteobacteria</taxon>
        <taxon>Hyphomicrobiales</taxon>
        <taxon>Devosiaceae</taxon>
        <taxon>Pelagibacterium</taxon>
    </lineage>
</organism>
<dbReference type="Pfam" id="PF03401">
    <property type="entry name" value="TctC"/>
    <property type="match status" value="1"/>
</dbReference>
<dbReference type="AlphaFoldDB" id="G4R8D6"/>
<name>G4R8D6_PELHB</name>
<keyword evidence="2" id="KW-0732">Signal</keyword>
<dbReference type="SUPFAM" id="SSF53850">
    <property type="entry name" value="Periplasmic binding protein-like II"/>
    <property type="match status" value="1"/>
</dbReference>
<dbReference type="EMBL" id="CP003075">
    <property type="protein sequence ID" value="AEQ52380.1"/>
    <property type="molecule type" value="Genomic_DNA"/>
</dbReference>
<dbReference type="eggNOG" id="COG3181">
    <property type="taxonomic scope" value="Bacteria"/>
</dbReference>